<evidence type="ECO:0000313" key="1">
    <source>
        <dbReference type="EMBL" id="VTQ89363.1"/>
    </source>
</evidence>
<sequence>MDKENTIDNSICPKCGKADFYYMDDIKFCNICGEYIELKKDSSRSIKINKVYDDKIHMGTVKLNKSDLNRIKLNNDDFVVDKDNLEKNIMLNYKLDTKEESFDILDMEGLWTYIEDEDGLSELLEDKSLYEKTSRKNTLV</sequence>
<name>A0A4U9RG23_HATHI</name>
<dbReference type="AlphaFoldDB" id="A0A4U9RG23"/>
<evidence type="ECO:0000313" key="2">
    <source>
        <dbReference type="Proteomes" id="UP000308489"/>
    </source>
</evidence>
<keyword evidence="2" id="KW-1185">Reference proteome</keyword>
<dbReference type="Proteomes" id="UP000308489">
    <property type="component" value="Chromosome 1"/>
</dbReference>
<proteinExistence type="predicted"/>
<reference evidence="1 2" key="1">
    <citation type="submission" date="2019-05" db="EMBL/GenBank/DDBJ databases">
        <authorList>
            <consortium name="Pathogen Informatics"/>
        </authorList>
    </citation>
    <scope>NUCLEOTIDE SEQUENCE [LARGE SCALE GENOMIC DNA]</scope>
    <source>
        <strain evidence="1 2">NCTC503</strain>
    </source>
</reference>
<accession>A0A4U9RG23</accession>
<dbReference type="EMBL" id="LR590481">
    <property type="protein sequence ID" value="VTQ89363.1"/>
    <property type="molecule type" value="Genomic_DNA"/>
</dbReference>
<organism evidence="1 2">
    <name type="scientific">Hathewaya histolytica</name>
    <name type="common">Clostridium histolyticum</name>
    <dbReference type="NCBI Taxonomy" id="1498"/>
    <lineage>
        <taxon>Bacteria</taxon>
        <taxon>Bacillati</taxon>
        <taxon>Bacillota</taxon>
        <taxon>Clostridia</taxon>
        <taxon>Eubacteriales</taxon>
        <taxon>Clostridiaceae</taxon>
        <taxon>Hathewaya</taxon>
    </lineage>
</organism>
<dbReference type="RefSeq" id="WP_138210048.1">
    <property type="nucleotide sequence ID" value="NZ_LR590481.1"/>
</dbReference>
<protein>
    <submittedName>
        <fullName evidence="1">Protein containing Zn-finger domain</fullName>
    </submittedName>
</protein>
<gene>
    <name evidence="1" type="ORF">NCTC503_01386</name>
</gene>
<dbReference type="OrthoDB" id="1938377at2"/>
<dbReference type="KEGG" id="hhw:NCTC503_01386"/>